<comment type="caution">
    <text evidence="2">The sequence shown here is derived from an EMBL/GenBank/DDBJ whole genome shotgun (WGS) entry which is preliminary data.</text>
</comment>
<name>A0AAD9XX45_COLKA</name>
<proteinExistence type="predicted"/>
<accession>A0AAD9XX45</accession>
<dbReference type="Proteomes" id="UP001281614">
    <property type="component" value="Unassembled WGS sequence"/>
</dbReference>
<dbReference type="AlphaFoldDB" id="A0AAD9XX45"/>
<feature type="transmembrane region" description="Helical" evidence="1">
    <location>
        <begin position="116"/>
        <end position="137"/>
    </location>
</feature>
<feature type="transmembrane region" description="Helical" evidence="1">
    <location>
        <begin position="44"/>
        <end position="62"/>
    </location>
</feature>
<evidence type="ECO:0000256" key="1">
    <source>
        <dbReference type="SAM" id="Phobius"/>
    </source>
</evidence>
<keyword evidence="1" id="KW-0472">Membrane</keyword>
<keyword evidence="3" id="KW-1185">Reference proteome</keyword>
<organism evidence="2 3">
    <name type="scientific">Colletotrichum kahawae</name>
    <name type="common">Coffee berry disease fungus</name>
    <dbReference type="NCBI Taxonomy" id="34407"/>
    <lineage>
        <taxon>Eukaryota</taxon>
        <taxon>Fungi</taxon>
        <taxon>Dikarya</taxon>
        <taxon>Ascomycota</taxon>
        <taxon>Pezizomycotina</taxon>
        <taxon>Sordariomycetes</taxon>
        <taxon>Hypocreomycetidae</taxon>
        <taxon>Glomerellales</taxon>
        <taxon>Glomerellaceae</taxon>
        <taxon>Colletotrichum</taxon>
        <taxon>Colletotrichum gloeosporioides species complex</taxon>
    </lineage>
</organism>
<keyword evidence="1" id="KW-0812">Transmembrane</keyword>
<feature type="transmembrane region" description="Helical" evidence="1">
    <location>
        <begin position="300"/>
        <end position="320"/>
    </location>
</feature>
<protein>
    <submittedName>
        <fullName evidence="2">Uncharacterized protein</fullName>
    </submittedName>
</protein>
<feature type="transmembrane region" description="Helical" evidence="1">
    <location>
        <begin position="68"/>
        <end position="86"/>
    </location>
</feature>
<gene>
    <name evidence="2" type="ORF">CKAH01_10026</name>
</gene>
<keyword evidence="1" id="KW-1133">Transmembrane helix</keyword>
<feature type="transmembrane region" description="Helical" evidence="1">
    <location>
        <begin position="260"/>
        <end position="280"/>
    </location>
</feature>
<reference evidence="2" key="1">
    <citation type="submission" date="2023-02" db="EMBL/GenBank/DDBJ databases">
        <title>Colletotrichum kahawae CIFC_Que2 genome sequencing and assembly.</title>
        <authorList>
            <person name="Baroncelli R."/>
        </authorList>
    </citation>
    <scope>NUCLEOTIDE SEQUENCE</scope>
    <source>
        <strain evidence="2">CIFC_Que2</strain>
    </source>
</reference>
<sequence>MTDGCHNTGDGDLYGIGVRIGLYVQWFAGLLLRNHHSSWQTISTVRAANNVLGISIMVASIVNTARGVTLVTDFLLTYYLTIALFYSESYNLLSKPEETAPRDGKIKRYYFLQPDVPLLLQNFLFASASLFGGWFWIRGLSGSAQLECGPAKAAVIVSFDLHNSHWKTFAATMSILVGSIFTFFFFGHLYIFCTGEVRSEPLIAVAGLLAPVSSQHAPMGPRPQRGNRSQDLELLLRPGWYGLSQESIAFGTLVQGLRSLFHLFIINLAGPIVAITSVEIMIRDNHLLTDGIFESTGQMIALTAGISSLCLACWEILTTWREPKVSAKQMLARMRYSSAQPIRDQELRVLQVHLAEQEESQRRN</sequence>
<evidence type="ECO:0000313" key="2">
    <source>
        <dbReference type="EMBL" id="KAK2729861.1"/>
    </source>
</evidence>
<dbReference type="EMBL" id="VYYT01000754">
    <property type="protein sequence ID" value="KAK2729861.1"/>
    <property type="molecule type" value="Genomic_DNA"/>
</dbReference>
<feature type="transmembrane region" description="Helical" evidence="1">
    <location>
        <begin position="169"/>
        <end position="192"/>
    </location>
</feature>
<feature type="transmembrane region" description="Helical" evidence="1">
    <location>
        <begin position="13"/>
        <end position="32"/>
    </location>
</feature>
<evidence type="ECO:0000313" key="3">
    <source>
        <dbReference type="Proteomes" id="UP001281614"/>
    </source>
</evidence>